<dbReference type="Pfam" id="PF03734">
    <property type="entry name" value="YkuD"/>
    <property type="match status" value="1"/>
</dbReference>
<feature type="active site" description="Nucleophile" evidence="7">
    <location>
        <position position="302"/>
    </location>
</feature>
<dbReference type="InterPro" id="IPR052905">
    <property type="entry name" value="LD-transpeptidase_YkuD-like"/>
</dbReference>
<feature type="region of interest" description="Disordered" evidence="8">
    <location>
        <begin position="1"/>
        <end position="21"/>
    </location>
</feature>
<reference evidence="10 11" key="1">
    <citation type="submission" date="2017-09" db="EMBL/GenBank/DDBJ databases">
        <title>Sphingomonas panjinensis sp.nov., isolated from oil-contaminated soil.</title>
        <authorList>
            <person name="Wang L."/>
            <person name="Chen L."/>
        </authorList>
    </citation>
    <scope>NUCLEOTIDE SEQUENCE [LARGE SCALE GENOMIC DNA]</scope>
    <source>
        <strain evidence="10 11">FW-11</strain>
    </source>
</reference>
<evidence type="ECO:0000256" key="6">
    <source>
        <dbReference type="ARBA" id="ARBA00023316"/>
    </source>
</evidence>
<dbReference type="EMBL" id="NWBU01000007">
    <property type="protein sequence ID" value="PTQ11514.1"/>
    <property type="molecule type" value="Genomic_DNA"/>
</dbReference>
<dbReference type="PANTHER" id="PTHR41533">
    <property type="entry name" value="L,D-TRANSPEPTIDASE HI_1667-RELATED"/>
    <property type="match status" value="1"/>
</dbReference>
<dbReference type="GO" id="GO:0009252">
    <property type="term" value="P:peptidoglycan biosynthetic process"/>
    <property type="evidence" value="ECO:0007669"/>
    <property type="project" value="UniProtKB-UniPathway"/>
</dbReference>
<dbReference type="InterPro" id="IPR045380">
    <property type="entry name" value="LD_TPept_scaffold_dom"/>
</dbReference>
<keyword evidence="3" id="KW-0808">Transferase</keyword>
<evidence type="ECO:0000256" key="5">
    <source>
        <dbReference type="ARBA" id="ARBA00022984"/>
    </source>
</evidence>
<evidence type="ECO:0000256" key="2">
    <source>
        <dbReference type="ARBA" id="ARBA00005992"/>
    </source>
</evidence>
<dbReference type="GO" id="GO:0071555">
    <property type="term" value="P:cell wall organization"/>
    <property type="evidence" value="ECO:0007669"/>
    <property type="project" value="UniProtKB-UniRule"/>
</dbReference>
<dbReference type="CDD" id="cd16913">
    <property type="entry name" value="YkuD_like"/>
    <property type="match status" value="1"/>
</dbReference>
<dbReference type="PANTHER" id="PTHR41533:SF2">
    <property type="entry name" value="BLR7131 PROTEIN"/>
    <property type="match status" value="1"/>
</dbReference>
<evidence type="ECO:0000256" key="4">
    <source>
        <dbReference type="ARBA" id="ARBA00022960"/>
    </source>
</evidence>
<evidence type="ECO:0000256" key="3">
    <source>
        <dbReference type="ARBA" id="ARBA00022679"/>
    </source>
</evidence>
<evidence type="ECO:0000259" key="9">
    <source>
        <dbReference type="PROSITE" id="PS52029"/>
    </source>
</evidence>
<gene>
    <name evidence="10" type="ORF">CLG96_08750</name>
</gene>
<evidence type="ECO:0000313" key="11">
    <source>
        <dbReference type="Proteomes" id="UP000244162"/>
    </source>
</evidence>
<dbReference type="Gene3D" id="2.40.440.10">
    <property type="entry name" value="L,D-transpeptidase catalytic domain-like"/>
    <property type="match status" value="1"/>
</dbReference>
<dbReference type="SUPFAM" id="SSF141523">
    <property type="entry name" value="L,D-transpeptidase catalytic domain-like"/>
    <property type="match status" value="1"/>
</dbReference>
<accession>A0A2T5FYE5</accession>
<dbReference type="Pfam" id="PF20142">
    <property type="entry name" value="Scaffold"/>
    <property type="match status" value="1"/>
</dbReference>
<organism evidence="10 11">
    <name type="scientific">Sphingomonas oleivorans</name>
    <dbReference type="NCBI Taxonomy" id="1735121"/>
    <lineage>
        <taxon>Bacteria</taxon>
        <taxon>Pseudomonadati</taxon>
        <taxon>Pseudomonadota</taxon>
        <taxon>Alphaproteobacteria</taxon>
        <taxon>Sphingomonadales</taxon>
        <taxon>Sphingomonadaceae</taxon>
        <taxon>Sphingomonas</taxon>
    </lineage>
</organism>
<feature type="active site" description="Proton donor/acceptor" evidence="7">
    <location>
        <position position="283"/>
    </location>
</feature>
<comment type="pathway">
    <text evidence="1 7">Cell wall biogenesis; peptidoglycan biosynthesis.</text>
</comment>
<evidence type="ECO:0000256" key="1">
    <source>
        <dbReference type="ARBA" id="ARBA00004752"/>
    </source>
</evidence>
<evidence type="ECO:0000256" key="8">
    <source>
        <dbReference type="SAM" id="MobiDB-lite"/>
    </source>
</evidence>
<proteinExistence type="inferred from homology"/>
<dbReference type="Proteomes" id="UP000244162">
    <property type="component" value="Unassembled WGS sequence"/>
</dbReference>
<dbReference type="GO" id="GO:0016740">
    <property type="term" value="F:transferase activity"/>
    <property type="evidence" value="ECO:0007669"/>
    <property type="project" value="UniProtKB-KW"/>
</dbReference>
<evidence type="ECO:0000313" key="10">
    <source>
        <dbReference type="EMBL" id="PTQ11514.1"/>
    </source>
</evidence>
<dbReference type="GO" id="GO:0008360">
    <property type="term" value="P:regulation of cell shape"/>
    <property type="evidence" value="ECO:0007669"/>
    <property type="project" value="UniProtKB-UniRule"/>
</dbReference>
<dbReference type="InterPro" id="IPR038063">
    <property type="entry name" value="Transpep_catalytic_dom"/>
</dbReference>
<keyword evidence="11" id="KW-1185">Reference proteome</keyword>
<dbReference type="AlphaFoldDB" id="A0A2T5FYE5"/>
<keyword evidence="6 7" id="KW-0961">Cell wall biogenesis/degradation</keyword>
<dbReference type="PROSITE" id="PS52029">
    <property type="entry name" value="LD_TPASE"/>
    <property type="match status" value="1"/>
</dbReference>
<feature type="domain" description="L,D-TPase catalytic" evidence="9">
    <location>
        <begin position="181"/>
        <end position="327"/>
    </location>
</feature>
<dbReference type="GO" id="GO:0004180">
    <property type="term" value="F:carboxypeptidase activity"/>
    <property type="evidence" value="ECO:0007669"/>
    <property type="project" value="UniProtKB-ARBA"/>
</dbReference>
<comment type="caution">
    <text evidence="10">The sequence shown here is derived from an EMBL/GenBank/DDBJ whole genome shotgun (WGS) entry which is preliminary data.</text>
</comment>
<sequence length="387" mass="41998">MMTSLGLASAPPDATEQEAAAPIAEPAAPQVPHWSQAAAQELIETVEAAGREGLDPADYGPSELRHALEQGEGPALDAAARATALALARDYALGRVTDRARVGWHIKRPPDELGDLEMRLDEAVRQGQIRTWLESLLPADPRYAALRDALAATPETDGAARDRLRANLERWRWMPRALGDSYIYVNVPSYRLDLVEGGATLSSYDVVVGAKKTPTPQIVAPAQRLVVNPWWNVPKSIVKSSKLRAGRKYRAAPDGRLRQPPGPNNALGKIKIDMDNAHAIYLHDTPFKTAFTRTDRALSHGCIRVKDIRQLATELLLHGQGDAAAFESALAGSKTRTIPLQRNLPVYLVYFTADVDQNGQIVTYGDPYGRDAAILAGLDGGMKITAS</sequence>
<keyword evidence="4 7" id="KW-0133">Cell shape</keyword>
<evidence type="ECO:0000256" key="7">
    <source>
        <dbReference type="PROSITE-ProRule" id="PRU01373"/>
    </source>
</evidence>
<keyword evidence="5 7" id="KW-0573">Peptidoglycan synthesis</keyword>
<protein>
    <submittedName>
        <fullName evidence="10">L,D-transpeptidase</fullName>
    </submittedName>
</protein>
<comment type="similarity">
    <text evidence="2">Belongs to the YkuD family.</text>
</comment>
<dbReference type="UniPathway" id="UPA00219"/>
<name>A0A2T5FYE5_9SPHN</name>
<dbReference type="InterPro" id="IPR005490">
    <property type="entry name" value="LD_TPept_cat_dom"/>
</dbReference>